<evidence type="ECO:0000313" key="3">
    <source>
        <dbReference type="Proteomes" id="UP000821837"/>
    </source>
</evidence>
<reference evidence="2" key="2">
    <citation type="submission" date="2021-09" db="EMBL/GenBank/DDBJ databases">
        <authorList>
            <person name="Jia N."/>
            <person name="Wang J."/>
            <person name="Shi W."/>
            <person name="Du L."/>
            <person name="Sun Y."/>
            <person name="Zhan W."/>
            <person name="Jiang J."/>
            <person name="Wang Q."/>
            <person name="Zhang B."/>
            <person name="Ji P."/>
            <person name="Sakyi L.B."/>
            <person name="Cui X."/>
            <person name="Yuan T."/>
            <person name="Jiang B."/>
            <person name="Yang W."/>
            <person name="Lam T.T.-Y."/>
            <person name="Chang Q."/>
            <person name="Ding S."/>
            <person name="Wang X."/>
            <person name="Zhu J."/>
            <person name="Ruan X."/>
            <person name="Zhao L."/>
            <person name="Wei J."/>
            <person name="Que T."/>
            <person name="Du C."/>
            <person name="Cheng J."/>
            <person name="Dai P."/>
            <person name="Han X."/>
            <person name="Huang E."/>
            <person name="Gao Y."/>
            <person name="Liu J."/>
            <person name="Shao H."/>
            <person name="Ye R."/>
            <person name="Li L."/>
            <person name="Wei W."/>
            <person name="Wang X."/>
            <person name="Wang C."/>
            <person name="Huo Q."/>
            <person name="Li W."/>
            <person name="Guo W."/>
            <person name="Chen H."/>
            <person name="Chen S."/>
            <person name="Zhou L."/>
            <person name="Zhou L."/>
            <person name="Ni X."/>
            <person name="Tian J."/>
            <person name="Zhou Y."/>
            <person name="Sheng Y."/>
            <person name="Liu T."/>
            <person name="Pan Y."/>
            <person name="Xia L."/>
            <person name="Li J."/>
            <person name="Zhao F."/>
            <person name="Cao W."/>
        </authorList>
    </citation>
    <scope>NUCLEOTIDE SEQUENCE</scope>
    <source>
        <strain evidence="2">Rsan-2018</strain>
        <tissue evidence="2">Larvae</tissue>
    </source>
</reference>
<sequence length="136" mass="15156">MATIMSEPAVVFSVELLLDTIKQHPVLYEKRNGDSPSVVLQIARTKVKDSASVMDMTISSPDLPQTEKLPSRSSSSKHKQALAPVVPDERHVREPYQTTIASNVTYVIPLHKVGHPDVAKEMRDQPEVNIVETLCW</sequence>
<accession>A0A9D4SNY1</accession>
<reference evidence="2" key="1">
    <citation type="journal article" date="2020" name="Cell">
        <title>Large-Scale Comparative Analyses of Tick Genomes Elucidate Their Genetic Diversity and Vector Capacities.</title>
        <authorList>
            <consortium name="Tick Genome and Microbiome Consortium (TIGMIC)"/>
            <person name="Jia N."/>
            <person name="Wang J."/>
            <person name="Shi W."/>
            <person name="Du L."/>
            <person name="Sun Y."/>
            <person name="Zhan W."/>
            <person name="Jiang J.F."/>
            <person name="Wang Q."/>
            <person name="Zhang B."/>
            <person name="Ji P."/>
            <person name="Bell-Sakyi L."/>
            <person name="Cui X.M."/>
            <person name="Yuan T.T."/>
            <person name="Jiang B.G."/>
            <person name="Yang W.F."/>
            <person name="Lam T.T."/>
            <person name="Chang Q.C."/>
            <person name="Ding S.J."/>
            <person name="Wang X.J."/>
            <person name="Zhu J.G."/>
            <person name="Ruan X.D."/>
            <person name="Zhao L."/>
            <person name="Wei J.T."/>
            <person name="Ye R.Z."/>
            <person name="Que T.C."/>
            <person name="Du C.H."/>
            <person name="Zhou Y.H."/>
            <person name="Cheng J.X."/>
            <person name="Dai P.F."/>
            <person name="Guo W.B."/>
            <person name="Han X.H."/>
            <person name="Huang E.J."/>
            <person name="Li L.F."/>
            <person name="Wei W."/>
            <person name="Gao Y.C."/>
            <person name="Liu J.Z."/>
            <person name="Shao H.Z."/>
            <person name="Wang X."/>
            <person name="Wang C.C."/>
            <person name="Yang T.C."/>
            <person name="Huo Q.B."/>
            <person name="Li W."/>
            <person name="Chen H.Y."/>
            <person name="Chen S.E."/>
            <person name="Zhou L.G."/>
            <person name="Ni X.B."/>
            <person name="Tian J.H."/>
            <person name="Sheng Y."/>
            <person name="Liu T."/>
            <person name="Pan Y.S."/>
            <person name="Xia L.Y."/>
            <person name="Li J."/>
            <person name="Zhao F."/>
            <person name="Cao W.C."/>
        </authorList>
    </citation>
    <scope>NUCLEOTIDE SEQUENCE</scope>
    <source>
        <strain evidence="2">Rsan-2018</strain>
    </source>
</reference>
<keyword evidence="3" id="KW-1185">Reference proteome</keyword>
<proteinExistence type="predicted"/>
<feature type="region of interest" description="Disordered" evidence="1">
    <location>
        <begin position="57"/>
        <end position="89"/>
    </location>
</feature>
<organism evidence="2 3">
    <name type="scientific">Rhipicephalus sanguineus</name>
    <name type="common">Brown dog tick</name>
    <name type="synonym">Ixodes sanguineus</name>
    <dbReference type="NCBI Taxonomy" id="34632"/>
    <lineage>
        <taxon>Eukaryota</taxon>
        <taxon>Metazoa</taxon>
        <taxon>Ecdysozoa</taxon>
        <taxon>Arthropoda</taxon>
        <taxon>Chelicerata</taxon>
        <taxon>Arachnida</taxon>
        <taxon>Acari</taxon>
        <taxon>Parasitiformes</taxon>
        <taxon>Ixodida</taxon>
        <taxon>Ixodoidea</taxon>
        <taxon>Ixodidae</taxon>
        <taxon>Rhipicephalinae</taxon>
        <taxon>Rhipicephalus</taxon>
        <taxon>Rhipicephalus</taxon>
    </lineage>
</organism>
<dbReference type="AlphaFoldDB" id="A0A9D4SNY1"/>
<dbReference type="VEuPathDB" id="VectorBase:RSAN_035748"/>
<evidence type="ECO:0000313" key="2">
    <source>
        <dbReference type="EMBL" id="KAH7936347.1"/>
    </source>
</evidence>
<dbReference type="Proteomes" id="UP000821837">
    <property type="component" value="Unassembled WGS sequence"/>
</dbReference>
<comment type="caution">
    <text evidence="2">The sequence shown here is derived from an EMBL/GenBank/DDBJ whole genome shotgun (WGS) entry which is preliminary data.</text>
</comment>
<dbReference type="EMBL" id="JABSTV010001255">
    <property type="protein sequence ID" value="KAH7936347.1"/>
    <property type="molecule type" value="Genomic_DNA"/>
</dbReference>
<gene>
    <name evidence="2" type="ORF">HPB52_021553</name>
</gene>
<protein>
    <submittedName>
        <fullName evidence="2">Uncharacterized protein</fullName>
    </submittedName>
</protein>
<evidence type="ECO:0000256" key="1">
    <source>
        <dbReference type="SAM" id="MobiDB-lite"/>
    </source>
</evidence>
<name>A0A9D4SNY1_RHISA</name>